<dbReference type="EMBL" id="CP104697">
    <property type="protein sequence ID" value="UXI81922.1"/>
    <property type="molecule type" value="Genomic_DNA"/>
</dbReference>
<organism evidence="3 4">
    <name type="scientific">Streptomyces vinaceusdrappus</name>
    <dbReference type="NCBI Taxonomy" id="67376"/>
    <lineage>
        <taxon>Bacteria</taxon>
        <taxon>Bacillati</taxon>
        <taxon>Actinomycetota</taxon>
        <taxon>Actinomycetes</taxon>
        <taxon>Kitasatosporales</taxon>
        <taxon>Streptomycetaceae</taxon>
        <taxon>Streptomyces</taxon>
        <taxon>Streptomyces rochei group</taxon>
    </lineage>
</organism>
<accession>A0ABY6C294</accession>
<reference evidence="3" key="1">
    <citation type="submission" date="2022-09" db="EMBL/GenBank/DDBJ databases">
        <title>Streptomyces vinaceusdrappus strain AC-40.</title>
        <authorList>
            <person name="Sedeek A.M."/>
            <person name="Salah I."/>
            <person name="Kamel H.L."/>
            <person name="Soltan M.A."/>
            <person name="Elsayed T.R."/>
        </authorList>
    </citation>
    <scope>NUCLEOTIDE SEQUENCE</scope>
    <source>
        <strain evidence="3">AC-40</strain>
    </source>
</reference>
<keyword evidence="4" id="KW-1185">Reference proteome</keyword>
<gene>
    <name evidence="3" type="ORF">N6Q81_29675</name>
</gene>
<dbReference type="InterPro" id="IPR029032">
    <property type="entry name" value="AhpD-like"/>
</dbReference>
<dbReference type="PANTHER" id="PTHR34846">
    <property type="entry name" value="4-CARBOXYMUCONOLACTONE DECARBOXYLASE FAMILY PROTEIN (AFU_ORTHOLOGUE AFUA_6G11590)"/>
    <property type="match status" value="1"/>
</dbReference>
<evidence type="ECO:0000256" key="1">
    <source>
        <dbReference type="SAM" id="MobiDB-lite"/>
    </source>
</evidence>
<dbReference type="RefSeq" id="WP_261700023.1">
    <property type="nucleotide sequence ID" value="NZ_CP104697.1"/>
</dbReference>
<sequence length="206" mass="22599">MARVSLTPPRTLFFRAVEWYSRRTYGKVLDPGKALAHNPRVLWGDLRFEQSVAGWNKLDSDLKALAVMASAASIGCSWCMDFGYWENAERGMDRRKLHDVPVWRDSDAYTPLERDVMEYAEAMTATPPQVGDDLAGRLRTALGEPAFVELTAIVAVENLRSRINAALDLTSQGFKDACEVPGTGRTARTARTEASTGTGPAAATTD</sequence>
<feature type="region of interest" description="Disordered" evidence="1">
    <location>
        <begin position="180"/>
        <end position="206"/>
    </location>
</feature>
<name>A0ABY6C294_9ACTN</name>
<proteinExistence type="predicted"/>
<dbReference type="InterPro" id="IPR003779">
    <property type="entry name" value="CMD-like"/>
</dbReference>
<protein>
    <submittedName>
        <fullName evidence="3">Carboxymuconolactone decarboxylase family protein</fullName>
    </submittedName>
</protein>
<evidence type="ECO:0000313" key="4">
    <source>
        <dbReference type="Proteomes" id="UP001064390"/>
    </source>
</evidence>
<dbReference type="SUPFAM" id="SSF69118">
    <property type="entry name" value="AhpD-like"/>
    <property type="match status" value="1"/>
</dbReference>
<feature type="compositionally biased region" description="Low complexity" evidence="1">
    <location>
        <begin position="182"/>
        <end position="206"/>
    </location>
</feature>
<dbReference type="Pfam" id="PF02627">
    <property type="entry name" value="CMD"/>
    <property type="match status" value="1"/>
</dbReference>
<dbReference type="Gene3D" id="1.20.1290.10">
    <property type="entry name" value="AhpD-like"/>
    <property type="match status" value="1"/>
</dbReference>
<evidence type="ECO:0000259" key="2">
    <source>
        <dbReference type="Pfam" id="PF02627"/>
    </source>
</evidence>
<feature type="domain" description="Carboxymuconolactone decarboxylase-like" evidence="2">
    <location>
        <begin position="41"/>
        <end position="122"/>
    </location>
</feature>
<evidence type="ECO:0000313" key="3">
    <source>
        <dbReference type="EMBL" id="UXI81922.1"/>
    </source>
</evidence>
<dbReference type="PANTHER" id="PTHR34846:SF10">
    <property type="entry name" value="CYTOPLASMIC PROTEIN"/>
    <property type="match status" value="1"/>
</dbReference>
<dbReference type="Proteomes" id="UP001064390">
    <property type="component" value="Chromosome"/>
</dbReference>